<name>A0A2G9TPF5_TELCI</name>
<keyword evidence="2" id="KW-1185">Reference proteome</keyword>
<proteinExistence type="predicted"/>
<evidence type="ECO:0000313" key="2">
    <source>
        <dbReference type="Proteomes" id="UP000230423"/>
    </source>
</evidence>
<protein>
    <submittedName>
        <fullName evidence="1">Uncharacterized protein</fullName>
    </submittedName>
</protein>
<dbReference type="Proteomes" id="UP000230423">
    <property type="component" value="Unassembled WGS sequence"/>
</dbReference>
<organism evidence="1 2">
    <name type="scientific">Teladorsagia circumcincta</name>
    <name type="common">Brown stomach worm</name>
    <name type="synonym">Ostertagia circumcincta</name>
    <dbReference type="NCBI Taxonomy" id="45464"/>
    <lineage>
        <taxon>Eukaryota</taxon>
        <taxon>Metazoa</taxon>
        <taxon>Ecdysozoa</taxon>
        <taxon>Nematoda</taxon>
        <taxon>Chromadorea</taxon>
        <taxon>Rhabditida</taxon>
        <taxon>Rhabditina</taxon>
        <taxon>Rhabditomorpha</taxon>
        <taxon>Strongyloidea</taxon>
        <taxon>Trichostrongylidae</taxon>
        <taxon>Teladorsagia</taxon>
    </lineage>
</organism>
<gene>
    <name evidence="1" type="ORF">TELCIR_18708</name>
</gene>
<evidence type="ECO:0000313" key="1">
    <source>
        <dbReference type="EMBL" id="PIO59817.1"/>
    </source>
</evidence>
<sequence>MKKLLYYVTKKLLHWVFSPVEADVESHPKIRREHSRQKMEKNECDLKVRIGTVHTFGFNDQFLTLLTRLVGGLD</sequence>
<reference evidence="1 2" key="1">
    <citation type="submission" date="2015-09" db="EMBL/GenBank/DDBJ databases">
        <title>Draft genome of the parasitic nematode Teladorsagia circumcincta isolate WARC Sus (inbred).</title>
        <authorList>
            <person name="Mitreva M."/>
        </authorList>
    </citation>
    <scope>NUCLEOTIDE SEQUENCE [LARGE SCALE GENOMIC DNA]</scope>
    <source>
        <strain evidence="1 2">S</strain>
    </source>
</reference>
<accession>A0A2G9TPF5</accession>
<dbReference type="EMBL" id="KZ356857">
    <property type="protein sequence ID" value="PIO59817.1"/>
    <property type="molecule type" value="Genomic_DNA"/>
</dbReference>
<dbReference type="AlphaFoldDB" id="A0A2G9TPF5"/>